<evidence type="ECO:0000256" key="1">
    <source>
        <dbReference type="SAM" id="MobiDB-lite"/>
    </source>
</evidence>
<accession>A0A518CUY8</accession>
<proteinExistence type="predicted"/>
<feature type="region of interest" description="Disordered" evidence="1">
    <location>
        <begin position="24"/>
        <end position="61"/>
    </location>
</feature>
<dbReference type="GO" id="GO:0009055">
    <property type="term" value="F:electron transfer activity"/>
    <property type="evidence" value="ECO:0007669"/>
    <property type="project" value="InterPro"/>
</dbReference>
<sequence length="189" mass="19778" precursor="true">MARTGLFACIAVAAVLVACGDSEPTGDGGASGTGSGSGTGSANVGPTGPTRPDPDAPTSPDQIMIEPAVEALGADSGRDMALLELMIRLNAVHFGMEPHIRDRERFEDLAAAADVIAGMCEEPAFVNYTSLDEFQRDPTRFDELHTLLRESSQKAATAARAGDVEGLFQAYTAMDASCTACHKRYAPLD</sequence>
<organism evidence="2 3">
    <name type="scientific">Rohdeia mirabilis</name>
    <dbReference type="NCBI Taxonomy" id="2528008"/>
    <lineage>
        <taxon>Bacteria</taxon>
        <taxon>Pseudomonadati</taxon>
        <taxon>Planctomycetota</taxon>
        <taxon>Planctomycetia</taxon>
        <taxon>Planctomycetia incertae sedis</taxon>
        <taxon>Rohdeia</taxon>
    </lineage>
</organism>
<dbReference type="GO" id="GO:0005506">
    <property type="term" value="F:iron ion binding"/>
    <property type="evidence" value="ECO:0007669"/>
    <property type="project" value="InterPro"/>
</dbReference>
<protein>
    <submittedName>
        <fullName evidence="2">Cytochrome C</fullName>
    </submittedName>
</protein>
<gene>
    <name evidence="2" type="ORF">Pla163_01420</name>
</gene>
<dbReference type="Gene3D" id="1.20.120.10">
    <property type="entry name" value="Cytochrome c/b562"/>
    <property type="match status" value="1"/>
</dbReference>
<dbReference type="PROSITE" id="PS51009">
    <property type="entry name" value="CYTCII"/>
    <property type="match status" value="1"/>
</dbReference>
<dbReference type="SUPFAM" id="SSF47175">
    <property type="entry name" value="Cytochromes"/>
    <property type="match status" value="1"/>
</dbReference>
<dbReference type="GO" id="GO:0020037">
    <property type="term" value="F:heme binding"/>
    <property type="evidence" value="ECO:0007669"/>
    <property type="project" value="InterPro"/>
</dbReference>
<reference evidence="2 3" key="1">
    <citation type="submission" date="2019-02" db="EMBL/GenBank/DDBJ databases">
        <title>Deep-cultivation of Planctomycetes and their phenomic and genomic characterization uncovers novel biology.</title>
        <authorList>
            <person name="Wiegand S."/>
            <person name="Jogler M."/>
            <person name="Boedeker C."/>
            <person name="Pinto D."/>
            <person name="Vollmers J."/>
            <person name="Rivas-Marin E."/>
            <person name="Kohn T."/>
            <person name="Peeters S.H."/>
            <person name="Heuer A."/>
            <person name="Rast P."/>
            <person name="Oberbeckmann S."/>
            <person name="Bunk B."/>
            <person name="Jeske O."/>
            <person name="Meyerdierks A."/>
            <person name="Storesund J.E."/>
            <person name="Kallscheuer N."/>
            <person name="Luecker S."/>
            <person name="Lage O.M."/>
            <person name="Pohl T."/>
            <person name="Merkel B.J."/>
            <person name="Hornburger P."/>
            <person name="Mueller R.-W."/>
            <person name="Bruemmer F."/>
            <person name="Labrenz M."/>
            <person name="Spormann A.M."/>
            <person name="Op den Camp H."/>
            <person name="Overmann J."/>
            <person name="Amann R."/>
            <person name="Jetten M.S.M."/>
            <person name="Mascher T."/>
            <person name="Medema M.H."/>
            <person name="Devos D.P."/>
            <person name="Kaster A.-K."/>
            <person name="Ovreas L."/>
            <person name="Rohde M."/>
            <person name="Galperin M.Y."/>
            <person name="Jogler C."/>
        </authorList>
    </citation>
    <scope>NUCLEOTIDE SEQUENCE [LARGE SCALE GENOMIC DNA]</scope>
    <source>
        <strain evidence="2 3">Pla163</strain>
    </source>
</reference>
<dbReference type="PROSITE" id="PS51257">
    <property type="entry name" value="PROKAR_LIPOPROTEIN"/>
    <property type="match status" value="1"/>
</dbReference>
<evidence type="ECO:0000313" key="2">
    <source>
        <dbReference type="EMBL" id="QDU83046.1"/>
    </source>
</evidence>
<dbReference type="Pfam" id="PF01322">
    <property type="entry name" value="Cytochrom_C_2"/>
    <property type="match status" value="1"/>
</dbReference>
<dbReference type="InterPro" id="IPR002321">
    <property type="entry name" value="Cyt_c_II"/>
</dbReference>
<evidence type="ECO:0000313" key="3">
    <source>
        <dbReference type="Proteomes" id="UP000319342"/>
    </source>
</evidence>
<keyword evidence="3" id="KW-1185">Reference proteome</keyword>
<dbReference type="InterPro" id="IPR010980">
    <property type="entry name" value="Cyt_c/b562"/>
</dbReference>
<feature type="compositionally biased region" description="Gly residues" evidence="1">
    <location>
        <begin position="26"/>
        <end position="39"/>
    </location>
</feature>
<name>A0A518CUY8_9BACT</name>
<dbReference type="RefSeq" id="WP_145182047.1">
    <property type="nucleotide sequence ID" value="NZ_CP036290.1"/>
</dbReference>
<dbReference type="GO" id="GO:0022900">
    <property type="term" value="P:electron transport chain"/>
    <property type="evidence" value="ECO:0007669"/>
    <property type="project" value="InterPro"/>
</dbReference>
<dbReference type="EMBL" id="CP036290">
    <property type="protein sequence ID" value="QDU83046.1"/>
    <property type="molecule type" value="Genomic_DNA"/>
</dbReference>
<dbReference type="AlphaFoldDB" id="A0A518CUY8"/>
<dbReference type="Proteomes" id="UP000319342">
    <property type="component" value="Chromosome"/>
</dbReference>
<dbReference type="OrthoDB" id="10020073at2"/>